<reference evidence="3 4" key="1">
    <citation type="journal article" date="2019" name="Nat. Microbiol.">
        <title>Mediterranean grassland soil C-N compound turnover is dependent on rainfall and depth, and is mediated by genomically divergent microorganisms.</title>
        <authorList>
            <person name="Diamond S."/>
            <person name="Andeer P.F."/>
            <person name="Li Z."/>
            <person name="Crits-Christoph A."/>
            <person name="Burstein D."/>
            <person name="Anantharaman K."/>
            <person name="Lane K.R."/>
            <person name="Thomas B.C."/>
            <person name="Pan C."/>
            <person name="Northen T.R."/>
            <person name="Banfield J.F."/>
        </authorList>
    </citation>
    <scope>NUCLEOTIDE SEQUENCE [LARGE SCALE GENOMIC DNA]</scope>
    <source>
        <strain evidence="3">WS_11</strain>
    </source>
</reference>
<dbReference type="NCBIfam" id="NF007831">
    <property type="entry name" value="PRK10542.1"/>
    <property type="match status" value="1"/>
</dbReference>
<dbReference type="SFLD" id="SFLDS00019">
    <property type="entry name" value="Glutathione_Transferase_(cytos"/>
    <property type="match status" value="1"/>
</dbReference>
<feature type="domain" description="GST C-terminal" evidence="2">
    <location>
        <begin position="87"/>
        <end position="208"/>
    </location>
</feature>
<dbReference type="PANTHER" id="PTHR44051:SF8">
    <property type="entry name" value="GLUTATHIONE S-TRANSFERASE GSTA"/>
    <property type="match status" value="1"/>
</dbReference>
<dbReference type="Pfam" id="PF13409">
    <property type="entry name" value="GST_N_2"/>
    <property type="match status" value="1"/>
</dbReference>
<protein>
    <submittedName>
        <fullName evidence="3">Glutathione transferase GstA</fullName>
        <ecNumber evidence="3">2.5.1.18</ecNumber>
    </submittedName>
</protein>
<dbReference type="Pfam" id="PF00043">
    <property type="entry name" value="GST_C"/>
    <property type="match status" value="1"/>
</dbReference>
<comment type="caution">
    <text evidence="3">The sequence shown here is derived from an EMBL/GenBank/DDBJ whole genome shotgun (WGS) entry which is preliminary data.</text>
</comment>
<dbReference type="Gene3D" id="3.40.30.10">
    <property type="entry name" value="Glutaredoxin"/>
    <property type="match status" value="1"/>
</dbReference>
<evidence type="ECO:0000259" key="1">
    <source>
        <dbReference type="PROSITE" id="PS50404"/>
    </source>
</evidence>
<dbReference type="SUPFAM" id="SSF47616">
    <property type="entry name" value="GST C-terminal domain-like"/>
    <property type="match status" value="1"/>
</dbReference>
<dbReference type="InterPro" id="IPR036282">
    <property type="entry name" value="Glutathione-S-Trfase_C_sf"/>
</dbReference>
<sequence length="208" mass="23117">MELYASPMACSLASHITALEADLPVSIRYVDTKAKKTDDGKDYLSIAPNGYVPALRLAGGQLLNEGPSVLQYLADQKPEKKLAPPWGTIERYQLIDTLNYLSTEVHKHIFHPLFAASTTDAAKQAHMAELAAALDYIARRLGDREYLVGADFTVADAYLFVMLTWALYVGADLKRWPTLAAHHQRVMARPAVAKAFAEEMEERKRRAA</sequence>
<dbReference type="CDD" id="cd03188">
    <property type="entry name" value="GST_C_Beta"/>
    <property type="match status" value="1"/>
</dbReference>
<accession>A0A538U5F0</accession>
<dbReference type="InterPro" id="IPR010987">
    <property type="entry name" value="Glutathione-S-Trfase_C-like"/>
</dbReference>
<organism evidence="3 4">
    <name type="scientific">Eiseniibacteriota bacterium</name>
    <dbReference type="NCBI Taxonomy" id="2212470"/>
    <lineage>
        <taxon>Bacteria</taxon>
        <taxon>Candidatus Eiseniibacteriota</taxon>
    </lineage>
</organism>
<dbReference type="EC" id="2.5.1.18" evidence="3"/>
<dbReference type="InterPro" id="IPR036249">
    <property type="entry name" value="Thioredoxin-like_sf"/>
</dbReference>
<dbReference type="SFLD" id="SFLDG00358">
    <property type="entry name" value="Main_(cytGST)"/>
    <property type="match status" value="1"/>
</dbReference>
<evidence type="ECO:0000313" key="3">
    <source>
        <dbReference type="EMBL" id="TMQ71132.1"/>
    </source>
</evidence>
<dbReference type="CDD" id="cd03057">
    <property type="entry name" value="GST_N_Beta"/>
    <property type="match status" value="1"/>
</dbReference>
<dbReference type="InterPro" id="IPR004046">
    <property type="entry name" value="GST_C"/>
</dbReference>
<dbReference type="SUPFAM" id="SSF52833">
    <property type="entry name" value="Thioredoxin-like"/>
    <property type="match status" value="1"/>
</dbReference>
<dbReference type="AlphaFoldDB" id="A0A538U5F0"/>
<dbReference type="PROSITE" id="PS50404">
    <property type="entry name" value="GST_NTER"/>
    <property type="match status" value="1"/>
</dbReference>
<dbReference type="Proteomes" id="UP000319771">
    <property type="component" value="Unassembled WGS sequence"/>
</dbReference>
<proteinExistence type="predicted"/>
<dbReference type="EMBL" id="VBPB01000182">
    <property type="protein sequence ID" value="TMQ71132.1"/>
    <property type="molecule type" value="Genomic_DNA"/>
</dbReference>
<evidence type="ECO:0000313" key="4">
    <source>
        <dbReference type="Proteomes" id="UP000319771"/>
    </source>
</evidence>
<feature type="domain" description="GST N-terminal" evidence="1">
    <location>
        <begin position="1"/>
        <end position="81"/>
    </location>
</feature>
<keyword evidence="3" id="KW-0808">Transferase</keyword>
<gene>
    <name evidence="3" type="primary">gstA</name>
    <name evidence="3" type="ORF">E6K81_10815</name>
</gene>
<dbReference type="PANTHER" id="PTHR44051">
    <property type="entry name" value="GLUTATHIONE S-TRANSFERASE-RELATED"/>
    <property type="match status" value="1"/>
</dbReference>
<evidence type="ECO:0000259" key="2">
    <source>
        <dbReference type="PROSITE" id="PS50405"/>
    </source>
</evidence>
<dbReference type="Gene3D" id="1.20.1050.10">
    <property type="match status" value="1"/>
</dbReference>
<name>A0A538U5F0_UNCEI</name>
<dbReference type="InterPro" id="IPR040079">
    <property type="entry name" value="Glutathione_S-Trfase"/>
</dbReference>
<dbReference type="SFLD" id="SFLDG01150">
    <property type="entry name" value="Main.1:_Beta-like"/>
    <property type="match status" value="1"/>
</dbReference>
<dbReference type="GO" id="GO:0004364">
    <property type="term" value="F:glutathione transferase activity"/>
    <property type="evidence" value="ECO:0007669"/>
    <property type="project" value="UniProtKB-EC"/>
</dbReference>
<dbReference type="PROSITE" id="PS50405">
    <property type="entry name" value="GST_CTER"/>
    <property type="match status" value="1"/>
</dbReference>
<dbReference type="InterPro" id="IPR004045">
    <property type="entry name" value="Glutathione_S-Trfase_N"/>
</dbReference>